<feature type="transmembrane region" description="Helical" evidence="11">
    <location>
        <begin position="241"/>
        <end position="262"/>
    </location>
</feature>
<evidence type="ECO:0000256" key="1">
    <source>
        <dbReference type="ARBA" id="ARBA00004651"/>
    </source>
</evidence>
<evidence type="ECO:0000256" key="9">
    <source>
        <dbReference type="ARBA" id="ARBA00023047"/>
    </source>
</evidence>
<evidence type="ECO:0000313" key="13">
    <source>
        <dbReference type="EMBL" id="XBS21104.1"/>
    </source>
</evidence>
<comment type="subcellular location">
    <subcellularLocation>
        <location evidence="11">Cell inner membrane</location>
        <topology evidence="11">Multi-pass membrane protein</topology>
    </subcellularLocation>
    <subcellularLocation>
        <location evidence="1">Cell membrane</location>
        <topology evidence="1">Multi-pass membrane protein</topology>
    </subcellularLocation>
</comment>
<evidence type="ECO:0000313" key="14">
    <source>
        <dbReference type="Proteomes" id="UP001225378"/>
    </source>
</evidence>
<keyword evidence="9" id="KW-0625">Polysaccharide transport</keyword>
<dbReference type="PIRSF" id="PIRSF006648">
    <property type="entry name" value="DrrB"/>
    <property type="match status" value="1"/>
</dbReference>
<accession>A0AAU7NVX6</accession>
<feature type="transmembrane region" description="Helical" evidence="11">
    <location>
        <begin position="154"/>
        <end position="176"/>
    </location>
</feature>
<evidence type="ECO:0000256" key="5">
    <source>
        <dbReference type="ARBA" id="ARBA00022597"/>
    </source>
</evidence>
<keyword evidence="6 11" id="KW-0812">Transmembrane</keyword>
<keyword evidence="4 11" id="KW-1003">Cell membrane</keyword>
<keyword evidence="10 11" id="KW-0472">Membrane</keyword>
<evidence type="ECO:0000256" key="6">
    <source>
        <dbReference type="ARBA" id="ARBA00022692"/>
    </source>
</evidence>
<keyword evidence="14" id="KW-1185">Reference proteome</keyword>
<evidence type="ECO:0000259" key="12">
    <source>
        <dbReference type="PROSITE" id="PS51012"/>
    </source>
</evidence>
<evidence type="ECO:0000256" key="4">
    <source>
        <dbReference type="ARBA" id="ARBA00022475"/>
    </source>
</evidence>
<proteinExistence type="inferred from homology"/>
<feature type="transmembrane region" description="Helical" evidence="11">
    <location>
        <begin position="119"/>
        <end position="142"/>
    </location>
</feature>
<dbReference type="EMBL" id="CP157743">
    <property type="protein sequence ID" value="XBS21104.1"/>
    <property type="molecule type" value="Genomic_DNA"/>
</dbReference>
<feature type="transmembrane region" description="Helical" evidence="11">
    <location>
        <begin position="37"/>
        <end position="58"/>
    </location>
</feature>
<keyword evidence="8 11" id="KW-1133">Transmembrane helix</keyword>
<dbReference type="GO" id="GO:0015920">
    <property type="term" value="P:lipopolysaccharide transport"/>
    <property type="evidence" value="ECO:0007669"/>
    <property type="project" value="TreeGrafter"/>
</dbReference>
<dbReference type="PRINTS" id="PR00164">
    <property type="entry name" value="ABC2TRNSPORT"/>
</dbReference>
<dbReference type="GO" id="GO:0140359">
    <property type="term" value="F:ABC-type transporter activity"/>
    <property type="evidence" value="ECO:0007669"/>
    <property type="project" value="InterPro"/>
</dbReference>
<comment type="similarity">
    <text evidence="2 11">Belongs to the ABC-2 integral membrane protein family.</text>
</comment>
<evidence type="ECO:0000256" key="8">
    <source>
        <dbReference type="ARBA" id="ARBA00022989"/>
    </source>
</evidence>
<dbReference type="InterPro" id="IPR047817">
    <property type="entry name" value="ABC2_TM_bact-type"/>
</dbReference>
<dbReference type="RefSeq" id="WP_305909909.1">
    <property type="nucleotide sequence ID" value="NZ_CP157743.1"/>
</dbReference>
<evidence type="ECO:0000256" key="11">
    <source>
        <dbReference type="RuleBase" id="RU361157"/>
    </source>
</evidence>
<evidence type="ECO:0000256" key="2">
    <source>
        <dbReference type="ARBA" id="ARBA00007783"/>
    </source>
</evidence>
<evidence type="ECO:0000256" key="10">
    <source>
        <dbReference type="ARBA" id="ARBA00023136"/>
    </source>
</evidence>
<protein>
    <recommendedName>
        <fullName evidence="11">Transport permease protein</fullName>
    </recommendedName>
</protein>
<keyword evidence="7" id="KW-0972">Capsule biogenesis/degradation</keyword>
<dbReference type="Pfam" id="PF01061">
    <property type="entry name" value="ABC2_membrane"/>
    <property type="match status" value="1"/>
</dbReference>
<feature type="transmembrane region" description="Helical" evidence="11">
    <location>
        <begin position="188"/>
        <end position="206"/>
    </location>
</feature>
<reference evidence="13 14" key="1">
    <citation type="journal article" date="2024" name="Microbiology">
        <title>Methylomarinum rosea sp. nov., a novel halophilic methanotrophic bacterium from the hypersaline Lake Elton.</title>
        <authorList>
            <person name="Suleimanov R.Z."/>
            <person name="Oshkin I.Y."/>
            <person name="Danilova O.V."/>
            <person name="Suzina N.E."/>
            <person name="Dedysh S.N."/>
        </authorList>
    </citation>
    <scope>NUCLEOTIDE SEQUENCE [LARGE SCALE GENOMIC DNA]</scope>
    <source>
        <strain evidence="13 14">Ch1-1</strain>
    </source>
</reference>
<keyword evidence="5" id="KW-0762">Sugar transport</keyword>
<feature type="domain" description="ABC transmembrane type-2" evidence="12">
    <location>
        <begin position="39"/>
        <end position="265"/>
    </location>
</feature>
<evidence type="ECO:0000256" key="3">
    <source>
        <dbReference type="ARBA" id="ARBA00022448"/>
    </source>
</evidence>
<sequence>MQQFQISPREMVASFWRNRSLIFALTKREVVGRYRGSIMGIAWSFFNPLIMLAIYTFVFSVVFKARWGVGGEESKTDFAILLFVGMIIHGMFAECINRAPSLIISNVNYVKKVIFPLEILPWVALGSALFHTSISLLVLLLAQLILAQQLMWTVLWFPVVLLPLALITMGLAWFLAGLGVYIRDVGQIIGMFTTILLFLSPVFYPLSSLPEKFQVWLKFNPLTFIIEDGRNTLIFGGNPDFIQVGIMLAVGILVAWLGFVWFQKTRKGFADVL</sequence>
<dbReference type="Proteomes" id="UP001225378">
    <property type="component" value="Chromosome"/>
</dbReference>
<dbReference type="InterPro" id="IPR013525">
    <property type="entry name" value="ABC2_TM"/>
</dbReference>
<keyword evidence="3 11" id="KW-0813">Transport</keyword>
<dbReference type="AlphaFoldDB" id="A0AAU7NVX6"/>
<gene>
    <name evidence="13" type="ORF">Q9L42_003010</name>
</gene>
<dbReference type="PANTHER" id="PTHR30413:SF10">
    <property type="entry name" value="CAPSULE POLYSACCHARIDE EXPORT INNER-MEMBRANE PROTEIN CTRC"/>
    <property type="match status" value="1"/>
</dbReference>
<dbReference type="PROSITE" id="PS51012">
    <property type="entry name" value="ABC_TM2"/>
    <property type="match status" value="1"/>
</dbReference>
<name>A0AAU7NVX6_9GAMM</name>
<dbReference type="InterPro" id="IPR000412">
    <property type="entry name" value="ABC_2_transport"/>
</dbReference>
<dbReference type="KEGG" id="mech:Q9L42_003010"/>
<dbReference type="GO" id="GO:0015774">
    <property type="term" value="P:polysaccharide transport"/>
    <property type="evidence" value="ECO:0007669"/>
    <property type="project" value="UniProtKB-KW"/>
</dbReference>
<dbReference type="PANTHER" id="PTHR30413">
    <property type="entry name" value="INNER MEMBRANE TRANSPORT PERMEASE"/>
    <property type="match status" value="1"/>
</dbReference>
<feature type="transmembrane region" description="Helical" evidence="11">
    <location>
        <begin position="78"/>
        <end position="99"/>
    </location>
</feature>
<evidence type="ECO:0000256" key="7">
    <source>
        <dbReference type="ARBA" id="ARBA00022903"/>
    </source>
</evidence>
<organism evidence="13 14">
    <name type="scientific">Methylomarinum roseum</name>
    <dbReference type="NCBI Taxonomy" id="3067653"/>
    <lineage>
        <taxon>Bacteria</taxon>
        <taxon>Pseudomonadati</taxon>
        <taxon>Pseudomonadota</taxon>
        <taxon>Gammaproteobacteria</taxon>
        <taxon>Methylococcales</taxon>
        <taxon>Methylococcaceae</taxon>
        <taxon>Methylomarinum</taxon>
    </lineage>
</organism>
<dbReference type="GO" id="GO:0043190">
    <property type="term" value="C:ATP-binding cassette (ABC) transporter complex"/>
    <property type="evidence" value="ECO:0007669"/>
    <property type="project" value="InterPro"/>
</dbReference>